<dbReference type="Proteomes" id="UP000240572">
    <property type="component" value="Unassembled WGS sequence"/>
</dbReference>
<dbReference type="PANTHER" id="PTHR23084:SF263">
    <property type="entry name" value="MORN REPEAT-CONTAINING PROTEIN 1"/>
    <property type="match status" value="1"/>
</dbReference>
<sequence>MTKNLLTLCCVVNALCTFGQTSKDLLADKRTGCTIWAPGYTPDDSISWTGGCKNGLATGKGTLAYYTGKEKVLTYLGMMQEGKIEGEGQVRLASGIVKEGHFSNGTLNGHGRIIYDNGRRKTEGNFENGLLTLDPPYLRRLSNNEIAIADTARMYVGDGDGKTLFYKALVPKKNIKGVLVLIPGTWETVPHLIGSNKALCQLAFDHNIAVIVPSLNQRFIMDDQVVTLLNTFIGEAIRKYGLPKDRFILGGWSMGGLFSVRYGELAVADPGRTLIVPRAIINVDGPMDLETLYHNSERSFKKNPALPEPKYAMNEFKKYIGGTPESVPEKYRAYSGFSRSAEDGGNARYLDKMPIRTYNDVDVNWWIDNRGRDLYDMNALDQSAMINLLRQNGNGNAEFINAYGKGFRMEGDRHPHSWSIVDAGECIPWILKWLQ</sequence>
<evidence type="ECO:0000313" key="2">
    <source>
        <dbReference type="Proteomes" id="UP000240572"/>
    </source>
</evidence>
<dbReference type="InterPro" id="IPR029058">
    <property type="entry name" value="AB_hydrolase_fold"/>
</dbReference>
<dbReference type="Gene3D" id="2.20.110.10">
    <property type="entry name" value="Histone H3 K4-specific methyltransferase SET7/9 N-terminal domain"/>
    <property type="match status" value="1"/>
</dbReference>
<dbReference type="SUPFAM" id="SSF82185">
    <property type="entry name" value="Histone H3 K4-specific methyltransferase SET7/9 N-terminal domain"/>
    <property type="match status" value="1"/>
</dbReference>
<name>A0A2P8D8Q1_9BACT</name>
<dbReference type="SUPFAM" id="SSF53474">
    <property type="entry name" value="alpha/beta-Hydrolases"/>
    <property type="match status" value="1"/>
</dbReference>
<dbReference type="PANTHER" id="PTHR23084">
    <property type="entry name" value="PHOSPHATIDYLINOSITOL-4-PHOSPHATE 5-KINASE RELATED"/>
    <property type="match status" value="1"/>
</dbReference>
<organism evidence="1 2">
    <name type="scientific">Taibaiella chishuiensis</name>
    <dbReference type="NCBI Taxonomy" id="1434707"/>
    <lineage>
        <taxon>Bacteria</taxon>
        <taxon>Pseudomonadati</taxon>
        <taxon>Bacteroidota</taxon>
        <taxon>Chitinophagia</taxon>
        <taxon>Chitinophagales</taxon>
        <taxon>Chitinophagaceae</taxon>
        <taxon>Taibaiella</taxon>
    </lineage>
</organism>
<gene>
    <name evidence="1" type="ORF">B0I18_102521</name>
</gene>
<dbReference type="RefSeq" id="WP_106522546.1">
    <property type="nucleotide sequence ID" value="NZ_PYGD01000002.1"/>
</dbReference>
<dbReference type="AlphaFoldDB" id="A0A2P8D8Q1"/>
<evidence type="ECO:0000313" key="1">
    <source>
        <dbReference type="EMBL" id="PSK93551.1"/>
    </source>
</evidence>
<protein>
    <recommendedName>
        <fullName evidence="3">MORN repeat protein</fullName>
    </recommendedName>
</protein>
<keyword evidence="2" id="KW-1185">Reference proteome</keyword>
<proteinExistence type="predicted"/>
<dbReference type="EMBL" id="PYGD01000002">
    <property type="protein sequence ID" value="PSK93551.1"/>
    <property type="molecule type" value="Genomic_DNA"/>
</dbReference>
<evidence type="ECO:0008006" key="3">
    <source>
        <dbReference type="Google" id="ProtNLM"/>
    </source>
</evidence>
<dbReference type="OrthoDB" id="1095982at2"/>
<reference evidence="1 2" key="1">
    <citation type="submission" date="2018-03" db="EMBL/GenBank/DDBJ databases">
        <title>Genomic Encyclopedia of Type Strains, Phase III (KMG-III): the genomes of soil and plant-associated and newly described type strains.</title>
        <authorList>
            <person name="Whitman W."/>
        </authorList>
    </citation>
    <scope>NUCLEOTIDE SEQUENCE [LARGE SCALE GENOMIC DNA]</scope>
    <source>
        <strain evidence="1 2">CGMCC 1.12700</strain>
    </source>
</reference>
<dbReference type="Gene3D" id="3.40.50.1820">
    <property type="entry name" value="alpha/beta hydrolase"/>
    <property type="match status" value="1"/>
</dbReference>
<accession>A0A2P8D8Q1</accession>
<comment type="caution">
    <text evidence="1">The sequence shown here is derived from an EMBL/GenBank/DDBJ whole genome shotgun (WGS) entry which is preliminary data.</text>
</comment>